<organism evidence="1 2">
    <name type="scientific">Caulobacter phage CcrPW</name>
    <dbReference type="NCBI Taxonomy" id="2283271"/>
    <lineage>
        <taxon>Viruses</taxon>
        <taxon>Duplodnaviria</taxon>
        <taxon>Heunggongvirae</taxon>
        <taxon>Uroviricota</taxon>
        <taxon>Caudoviricetes</taxon>
        <taxon>Jeanschmidtviridae</taxon>
        <taxon>Colossusvirus</taxon>
        <taxon>Colossusvirus PW</taxon>
    </lineage>
</organism>
<dbReference type="Proteomes" id="UP000259026">
    <property type="component" value="Segment"/>
</dbReference>
<sequence>MSDTLDGYERVLIQSARVSTSFIYALHFTEANHIQIGFGNETKTGLQRAHIAGPNVHEFHIEPLAEWLENGGGFELVDEKRPRIHPFSSTMDVNFHEQLLTHQYIPLYVGQYLVAQDAARLDQEGFRKKFAAALRNVKLAVFPHPLDWEVEDANLNDGRFVWMAFDADLNKIRLGLGFYDENNHRRFGEHTYALAWNEVAPFVAHHFTMMDAPLQFLGLPSGWPTGLTFFVSGSAKQSFVEKLLHYADKVWPGKIQ</sequence>
<accession>A0A385ED12</accession>
<keyword evidence="2" id="KW-1185">Reference proteome</keyword>
<gene>
    <name evidence="1" type="ORF">CcrPW_gp168c</name>
</gene>
<reference evidence="2" key="1">
    <citation type="submission" date="2018-07" db="EMBL/GenBank/DDBJ databases">
        <title>Giant CbK-like Caulobacter bacteriophages have genetically divergent genomes.</title>
        <authorList>
            <person name="Wilson K.M."/>
            <person name="Ely B."/>
        </authorList>
    </citation>
    <scope>NUCLEOTIDE SEQUENCE [LARGE SCALE GENOMIC DNA]</scope>
</reference>
<protein>
    <submittedName>
        <fullName evidence="1">Uncharacterized protein</fullName>
    </submittedName>
</protein>
<name>A0A385ED12_9CAUD</name>
<reference evidence="1 2" key="2">
    <citation type="submission" date="2018-09" db="EMBL/GenBank/DDBJ databases">
        <title>Giant CbK-like Caulobacter bacteriophages have genetically divergent genomes.</title>
        <authorList>
            <person name="Wilson K."/>
            <person name="Ely B."/>
        </authorList>
    </citation>
    <scope>NUCLEOTIDE SEQUENCE [LARGE SCALE GENOMIC DNA]</scope>
</reference>
<evidence type="ECO:0000313" key="2">
    <source>
        <dbReference type="Proteomes" id="UP000259026"/>
    </source>
</evidence>
<evidence type="ECO:0000313" key="1">
    <source>
        <dbReference type="EMBL" id="AXQ68707.1"/>
    </source>
</evidence>
<proteinExistence type="predicted"/>
<dbReference type="EMBL" id="MH588545">
    <property type="protein sequence ID" value="AXQ68707.1"/>
    <property type="molecule type" value="Genomic_DNA"/>
</dbReference>